<dbReference type="Gene3D" id="2.40.128.320">
    <property type="entry name" value="Protein HRI1, N-terminal domain"/>
    <property type="match status" value="1"/>
</dbReference>
<protein>
    <recommendedName>
        <fullName evidence="3">Protein HRI1</fullName>
    </recommendedName>
</protein>
<organism evidence="1 2">
    <name type="scientific">Pichia membranifaciens NRRL Y-2026</name>
    <dbReference type="NCBI Taxonomy" id="763406"/>
    <lineage>
        <taxon>Eukaryota</taxon>
        <taxon>Fungi</taxon>
        <taxon>Dikarya</taxon>
        <taxon>Ascomycota</taxon>
        <taxon>Saccharomycotina</taxon>
        <taxon>Pichiomycetes</taxon>
        <taxon>Pichiales</taxon>
        <taxon>Pichiaceae</taxon>
        <taxon>Pichia</taxon>
    </lineage>
</organism>
<reference evidence="1 2" key="1">
    <citation type="journal article" date="2016" name="Proc. Natl. Acad. Sci. U.S.A.">
        <title>Comparative genomics of biotechnologically important yeasts.</title>
        <authorList>
            <person name="Riley R."/>
            <person name="Haridas S."/>
            <person name="Wolfe K.H."/>
            <person name="Lopes M.R."/>
            <person name="Hittinger C.T."/>
            <person name="Goeker M."/>
            <person name="Salamov A.A."/>
            <person name="Wisecaver J.H."/>
            <person name="Long T.M."/>
            <person name="Calvey C.H."/>
            <person name="Aerts A.L."/>
            <person name="Barry K.W."/>
            <person name="Choi C."/>
            <person name="Clum A."/>
            <person name="Coughlan A.Y."/>
            <person name="Deshpande S."/>
            <person name="Douglass A.P."/>
            <person name="Hanson S.J."/>
            <person name="Klenk H.-P."/>
            <person name="LaButti K.M."/>
            <person name="Lapidus A."/>
            <person name="Lindquist E.A."/>
            <person name="Lipzen A.M."/>
            <person name="Meier-Kolthoff J.P."/>
            <person name="Ohm R.A."/>
            <person name="Otillar R.P."/>
            <person name="Pangilinan J.L."/>
            <person name="Peng Y."/>
            <person name="Rokas A."/>
            <person name="Rosa C.A."/>
            <person name="Scheuner C."/>
            <person name="Sibirny A.A."/>
            <person name="Slot J.C."/>
            <person name="Stielow J.B."/>
            <person name="Sun H."/>
            <person name="Kurtzman C.P."/>
            <person name="Blackwell M."/>
            <person name="Grigoriev I.V."/>
            <person name="Jeffries T.W."/>
        </authorList>
    </citation>
    <scope>NUCLEOTIDE SEQUENCE [LARGE SCALE GENOMIC DNA]</scope>
    <source>
        <strain evidence="1 2">NRRL Y-2026</strain>
    </source>
</reference>
<accession>A0A1E3NGW0</accession>
<dbReference type="Gene3D" id="2.40.128.310">
    <property type="entry name" value="Protein HRI1, C-terminal domain"/>
    <property type="match status" value="1"/>
</dbReference>
<dbReference type="STRING" id="763406.A0A1E3NGW0"/>
<keyword evidence="2" id="KW-1185">Reference proteome</keyword>
<dbReference type="OrthoDB" id="4045395at2759"/>
<dbReference type="InterPro" id="IPR043047">
    <property type="entry name" value="Hri1_N_sf"/>
</dbReference>
<evidence type="ECO:0000313" key="1">
    <source>
        <dbReference type="EMBL" id="ODQ44583.1"/>
    </source>
</evidence>
<dbReference type="InterPro" id="IPR031818">
    <property type="entry name" value="Hri1"/>
</dbReference>
<evidence type="ECO:0008006" key="3">
    <source>
        <dbReference type="Google" id="ProtNLM"/>
    </source>
</evidence>
<name>A0A1E3NGW0_9ASCO</name>
<dbReference type="Proteomes" id="UP000094455">
    <property type="component" value="Unassembled WGS sequence"/>
</dbReference>
<gene>
    <name evidence="1" type="ORF">PICMEDRAFT_173616</name>
</gene>
<dbReference type="EMBL" id="KV454006">
    <property type="protein sequence ID" value="ODQ44583.1"/>
    <property type="molecule type" value="Genomic_DNA"/>
</dbReference>
<proteinExistence type="predicted"/>
<dbReference type="GeneID" id="30178253"/>
<dbReference type="Pfam" id="PF16815">
    <property type="entry name" value="HRI1"/>
    <property type="match status" value="1"/>
</dbReference>
<dbReference type="AlphaFoldDB" id="A0A1E3NGW0"/>
<sequence length="263" mass="29752">MSLSKRHSLFWTESEDKESEPTSTLVVSSPNGLYVDIRPFTQESEESTEENGGFDWFFAGFEIPFADSSKVEFNHEFFDSAYINHYYKTGFSGKGFTIGTDLGDFSDSKNPDEVKRGIRVETGVLCNPKTGNVEPYVEKWVTCNSEHTPELKFIGDYKSKLRCIVLDTKDGGITDNELKTDAVIGRFIVLDKWVQGVIWDKSVTNKTDSLGVVRFCDETHPLITYGGQIDKFPKLLDLKRGLKVDDSVIVEGVKWIVKEVNSW</sequence>
<evidence type="ECO:0000313" key="2">
    <source>
        <dbReference type="Proteomes" id="UP000094455"/>
    </source>
</evidence>
<dbReference type="RefSeq" id="XP_019015696.1">
    <property type="nucleotide sequence ID" value="XM_019161566.1"/>
</dbReference>